<keyword evidence="11" id="KW-0442">Lipid degradation</keyword>
<feature type="active site" description="Nucleophile" evidence="7">
    <location>
        <position position="171"/>
    </location>
</feature>
<keyword evidence="5 8" id="KW-0106">Calcium</keyword>
<feature type="disulfide bond" evidence="9">
    <location>
        <begin position="261"/>
        <end position="283"/>
    </location>
</feature>
<evidence type="ECO:0000256" key="4">
    <source>
        <dbReference type="ARBA" id="ARBA00022723"/>
    </source>
</evidence>
<evidence type="ECO:0000259" key="12">
    <source>
        <dbReference type="Pfam" id="PF00151"/>
    </source>
</evidence>
<evidence type="ECO:0000256" key="2">
    <source>
        <dbReference type="ARBA" id="ARBA00010701"/>
    </source>
</evidence>
<accession>A0AA35P479</accession>
<sequence length="472" mass="52351">MIPIVWIGAFLLLGTAANEVCYKDLGCFSDKPPWSGIPGRKLFGLPASPESMNISFLLFTRETGNLSQKLLYTEKSTVQNSYFSPLRKTRFVIHGFTSTGKYGWVVEMCLLLVKVENVNCIAVDWEDGAKCTYFTAASNIRVLGAVTAYLINTLAKAYHYSPSKIHLIGHSIGAHTAGEVGRRLRGISRQFSGIGRITGLDPAGIGFEGFPDMVRLDPSDAQFVDVIHTNAGKFPTIGFGMFNATGDLDFYPNGGRVMPGCDDKNTTLVETDFDTEMEGVGNCHHSRSHEYYRYSILFPGGFVAYPCESYESFQEGNCFPCPREGCPMMGHYADRFHNKLRNNNPKYFLDTAPKKPFTSWLYNISVKLSGMTGVKGEMDIAFQMKDGKTKEYQIGSGSLNQGQTYSKLISVEINPVKASRVEFIWHKKIFTSFWAKLGAERVRLVRGKDGHESFFCGSGTATHGVPQILTPC</sequence>
<dbReference type="EMBL" id="OX395130">
    <property type="protein sequence ID" value="CAI5775001.1"/>
    <property type="molecule type" value="Genomic_DNA"/>
</dbReference>
<dbReference type="InterPro" id="IPR013818">
    <property type="entry name" value="Lipase"/>
</dbReference>
<dbReference type="GO" id="GO:0046872">
    <property type="term" value="F:metal ion binding"/>
    <property type="evidence" value="ECO:0007669"/>
    <property type="project" value="UniProtKB-KW"/>
</dbReference>
<dbReference type="InterPro" id="IPR016272">
    <property type="entry name" value="Lipase_LIPH"/>
</dbReference>
<keyword evidence="4 8" id="KW-0479">Metal-binding</keyword>
<protein>
    <recommendedName>
        <fullName evidence="11">Triacylglycerol lipase</fullName>
        <ecNumber evidence="11">3.1.1.3</ecNumber>
    </recommendedName>
    <alternativeName>
        <fullName evidence="11">Pancreatic lipase</fullName>
    </alternativeName>
</protein>
<feature type="domain" description="Lipase" evidence="12">
    <location>
        <begin position="19"/>
        <end position="357"/>
    </location>
</feature>
<evidence type="ECO:0000313" key="14">
    <source>
        <dbReference type="EMBL" id="CAI5775001.1"/>
    </source>
</evidence>
<dbReference type="EC" id="3.1.1.3" evidence="11"/>
<keyword evidence="11" id="KW-0443">Lipid metabolism</keyword>
<evidence type="ECO:0000256" key="8">
    <source>
        <dbReference type="PIRSR" id="PIRSR000865-2"/>
    </source>
</evidence>
<keyword evidence="6 9" id="KW-1015">Disulfide bond</keyword>
<feature type="disulfide bond" evidence="9">
    <location>
        <begin position="321"/>
        <end position="326"/>
    </location>
</feature>
<feature type="disulfide bond" evidence="9">
    <location>
        <begin position="109"/>
        <end position="120"/>
    </location>
</feature>
<evidence type="ECO:0000256" key="7">
    <source>
        <dbReference type="PIRSR" id="PIRSR000865-1"/>
    </source>
</evidence>
<dbReference type="CDD" id="cd00707">
    <property type="entry name" value="Pancreat_lipase_like"/>
    <property type="match status" value="1"/>
</dbReference>
<gene>
    <name evidence="14" type="ORF">PODLI_1B013835</name>
</gene>
<feature type="binding site" evidence="8">
    <location>
        <position position="215"/>
    </location>
    <ligand>
        <name>Ca(2+)</name>
        <dbReference type="ChEBI" id="CHEBI:29108"/>
    </ligand>
</feature>
<comment type="catalytic activity">
    <reaction evidence="11">
        <text>a triacylglycerol + H2O = a diacylglycerol + a fatty acid + H(+)</text>
        <dbReference type="Rhea" id="RHEA:12044"/>
        <dbReference type="ChEBI" id="CHEBI:15377"/>
        <dbReference type="ChEBI" id="CHEBI:15378"/>
        <dbReference type="ChEBI" id="CHEBI:17855"/>
        <dbReference type="ChEBI" id="CHEBI:18035"/>
        <dbReference type="ChEBI" id="CHEBI:28868"/>
        <dbReference type="EC" id="3.1.1.3"/>
    </reaction>
</comment>
<keyword evidence="3 11" id="KW-0964">Secreted</keyword>
<organism evidence="14 15">
    <name type="scientific">Podarcis lilfordi</name>
    <name type="common">Lilford's wall lizard</name>
    <dbReference type="NCBI Taxonomy" id="74358"/>
    <lineage>
        <taxon>Eukaryota</taxon>
        <taxon>Metazoa</taxon>
        <taxon>Chordata</taxon>
        <taxon>Craniata</taxon>
        <taxon>Vertebrata</taxon>
        <taxon>Euteleostomi</taxon>
        <taxon>Lepidosauria</taxon>
        <taxon>Squamata</taxon>
        <taxon>Bifurcata</taxon>
        <taxon>Unidentata</taxon>
        <taxon>Episquamata</taxon>
        <taxon>Laterata</taxon>
        <taxon>Lacertibaenia</taxon>
        <taxon>Lacertidae</taxon>
        <taxon>Podarcis</taxon>
    </lineage>
</organism>
<feature type="disulfide bond" evidence="9">
    <location>
        <begin position="21"/>
        <end position="27"/>
    </location>
</feature>
<dbReference type="SUPFAM" id="SSF53474">
    <property type="entry name" value="alpha/beta-Hydrolases"/>
    <property type="match status" value="1"/>
</dbReference>
<evidence type="ECO:0000313" key="15">
    <source>
        <dbReference type="Proteomes" id="UP001178461"/>
    </source>
</evidence>
<feature type="signal peptide" evidence="11">
    <location>
        <begin position="1"/>
        <end position="17"/>
    </location>
</feature>
<dbReference type="Gene3D" id="3.40.50.1820">
    <property type="entry name" value="alpha/beta hydrolase"/>
    <property type="match status" value="1"/>
</dbReference>
<feature type="binding site" evidence="8">
    <location>
        <position position="217"/>
    </location>
    <ligand>
        <name>Ca(2+)</name>
        <dbReference type="ChEBI" id="CHEBI:29108"/>
    </ligand>
</feature>
<evidence type="ECO:0000256" key="11">
    <source>
        <dbReference type="RuleBase" id="RU362046"/>
    </source>
</evidence>
<dbReference type="PANTHER" id="PTHR11610">
    <property type="entry name" value="LIPASE"/>
    <property type="match status" value="1"/>
</dbReference>
<dbReference type="Proteomes" id="UP001178461">
    <property type="component" value="Chromosome 5"/>
</dbReference>
<dbReference type="Pfam" id="PF00151">
    <property type="entry name" value="Lipase"/>
    <property type="match status" value="1"/>
</dbReference>
<name>A0AA35P479_9SAUR</name>
<dbReference type="GO" id="GO:0004465">
    <property type="term" value="F:lipoprotein lipase activity"/>
    <property type="evidence" value="ECO:0007669"/>
    <property type="project" value="TreeGrafter"/>
</dbReference>
<dbReference type="SUPFAM" id="SSF49723">
    <property type="entry name" value="Lipase/lipooxygenase domain (PLAT/LH2 domain)"/>
    <property type="match status" value="1"/>
</dbReference>
<reference evidence="14" key="1">
    <citation type="submission" date="2022-12" db="EMBL/GenBank/DDBJ databases">
        <authorList>
            <person name="Alioto T."/>
            <person name="Alioto T."/>
            <person name="Gomez Garrido J."/>
        </authorList>
    </citation>
    <scope>NUCLEOTIDE SEQUENCE</scope>
</reference>
<evidence type="ECO:0000256" key="6">
    <source>
        <dbReference type="ARBA" id="ARBA00023157"/>
    </source>
</evidence>
<dbReference type="PRINTS" id="PR00821">
    <property type="entry name" value="TAGLIPASE"/>
</dbReference>
<evidence type="ECO:0000256" key="3">
    <source>
        <dbReference type="ARBA" id="ARBA00022525"/>
    </source>
</evidence>
<dbReference type="PANTHER" id="PTHR11610:SF100">
    <property type="entry name" value="PANCREATIC LIPASE-RELATED PROTEIN 3"/>
    <property type="match status" value="1"/>
</dbReference>
<dbReference type="Pfam" id="PF01477">
    <property type="entry name" value="PLAT"/>
    <property type="match status" value="1"/>
</dbReference>
<evidence type="ECO:0000256" key="10">
    <source>
        <dbReference type="RuleBase" id="RU004262"/>
    </source>
</evidence>
<feature type="chain" id="PRO_5041485245" description="Triacylglycerol lipase" evidence="11">
    <location>
        <begin position="18"/>
        <end position="472"/>
    </location>
</feature>
<dbReference type="FunFam" id="2.60.60.20:FF:000003">
    <property type="entry name" value="Triacylglycerol lipase"/>
    <property type="match status" value="1"/>
</dbReference>
<feature type="binding site" evidence="8">
    <location>
        <position position="220"/>
    </location>
    <ligand>
        <name>Ca(2+)</name>
        <dbReference type="ChEBI" id="CHEBI:29108"/>
    </ligand>
</feature>
<dbReference type="PRINTS" id="PR00823">
    <property type="entry name" value="PANCLIPASE"/>
</dbReference>
<dbReference type="GO" id="GO:0016042">
    <property type="term" value="P:lipid catabolic process"/>
    <property type="evidence" value="ECO:0007669"/>
    <property type="project" value="UniProtKB-KW"/>
</dbReference>
<comment type="subcellular location">
    <subcellularLocation>
        <location evidence="1 11">Secreted</location>
    </subcellularLocation>
</comment>
<evidence type="ECO:0000256" key="9">
    <source>
        <dbReference type="PIRSR" id="PIRSR000865-3"/>
    </source>
</evidence>
<evidence type="ECO:0000256" key="5">
    <source>
        <dbReference type="ARBA" id="ARBA00022837"/>
    </source>
</evidence>
<dbReference type="Gene3D" id="2.60.60.20">
    <property type="entry name" value="PLAT/LH2 domain"/>
    <property type="match status" value="1"/>
</dbReference>
<dbReference type="InterPro" id="IPR036392">
    <property type="entry name" value="PLAT/LH2_dom_sf"/>
</dbReference>
<feature type="domain" description="PLAT" evidence="13">
    <location>
        <begin position="362"/>
        <end position="456"/>
    </location>
</feature>
<keyword evidence="11" id="KW-0732">Signal</keyword>
<feature type="active site" description="Charge relay system" evidence="7">
    <location>
        <position position="201"/>
    </location>
</feature>
<dbReference type="InterPro" id="IPR000734">
    <property type="entry name" value="TAG_lipase"/>
</dbReference>
<keyword evidence="15" id="KW-1185">Reference proteome</keyword>
<dbReference type="InterPro" id="IPR033906">
    <property type="entry name" value="Lipase_N"/>
</dbReference>
<proteinExistence type="inferred from homology"/>
<dbReference type="InterPro" id="IPR029058">
    <property type="entry name" value="AB_hydrolase_fold"/>
</dbReference>
<comment type="similarity">
    <text evidence="2 10">Belongs to the AB hydrolase superfamily. Lipase family.</text>
</comment>
<dbReference type="PIRSF" id="PIRSF000865">
    <property type="entry name" value="Lipoprotein_lipase_LIPH"/>
    <property type="match status" value="1"/>
</dbReference>
<dbReference type="InterPro" id="IPR002331">
    <property type="entry name" value="Lipase_panc"/>
</dbReference>
<feature type="disulfide bond" evidence="9">
    <location>
        <begin position="456"/>
        <end position="472"/>
    </location>
</feature>
<feature type="active site" description="Charge relay system" evidence="7">
    <location>
        <position position="285"/>
    </location>
</feature>
<dbReference type="InterPro" id="IPR001024">
    <property type="entry name" value="PLAT/LH2_dom"/>
</dbReference>
<feature type="disulfide bond" evidence="9">
    <location>
        <begin position="307"/>
        <end position="318"/>
    </location>
</feature>
<dbReference type="FunFam" id="3.40.50.1820:FF:000033">
    <property type="entry name" value="Pancreatic triacylglycerol lipase"/>
    <property type="match status" value="1"/>
</dbReference>
<evidence type="ECO:0000256" key="1">
    <source>
        <dbReference type="ARBA" id="ARBA00004613"/>
    </source>
</evidence>
<dbReference type="AlphaFoldDB" id="A0AA35P479"/>
<evidence type="ECO:0000259" key="13">
    <source>
        <dbReference type="Pfam" id="PF01477"/>
    </source>
</evidence>
<dbReference type="GO" id="GO:0005576">
    <property type="term" value="C:extracellular region"/>
    <property type="evidence" value="ECO:0007669"/>
    <property type="project" value="UniProtKB-SubCell"/>
</dbReference>